<dbReference type="PANTHER" id="PTHR14009">
    <property type="entry name" value="LEUCINE ZIPPER-EF-HAND CONTAINING TRANSMEMBRANE PROTEIN"/>
    <property type="match status" value="1"/>
</dbReference>
<dbReference type="PANTHER" id="PTHR14009:SF9">
    <property type="entry name" value="LETM1-LIKE PROTEIN"/>
    <property type="match status" value="1"/>
</dbReference>
<dbReference type="GO" id="GO:0030003">
    <property type="term" value="P:intracellular monoatomic cation homeostasis"/>
    <property type="evidence" value="ECO:0007669"/>
    <property type="project" value="TreeGrafter"/>
</dbReference>
<dbReference type="Proteomes" id="UP001141806">
    <property type="component" value="Unassembled WGS sequence"/>
</dbReference>
<feature type="coiled-coil region" evidence="1">
    <location>
        <begin position="738"/>
        <end position="765"/>
    </location>
</feature>
<evidence type="ECO:0000256" key="2">
    <source>
        <dbReference type="SAM" id="MobiDB-lite"/>
    </source>
</evidence>
<name>A0A9Q0KHL1_9MAGN</name>
<dbReference type="EMBL" id="JAMYWD010000005">
    <property type="protein sequence ID" value="KAJ4970431.1"/>
    <property type="molecule type" value="Genomic_DNA"/>
</dbReference>
<evidence type="ECO:0000313" key="3">
    <source>
        <dbReference type="EMBL" id="KAJ4970431.1"/>
    </source>
</evidence>
<reference evidence="3" key="1">
    <citation type="journal article" date="2023" name="Plant J.">
        <title>The genome of the king protea, Protea cynaroides.</title>
        <authorList>
            <person name="Chang J."/>
            <person name="Duong T.A."/>
            <person name="Schoeman C."/>
            <person name="Ma X."/>
            <person name="Roodt D."/>
            <person name="Barker N."/>
            <person name="Li Z."/>
            <person name="Van de Peer Y."/>
            <person name="Mizrachi E."/>
        </authorList>
    </citation>
    <scope>NUCLEOTIDE SEQUENCE</scope>
    <source>
        <tissue evidence="3">Young leaves</tissue>
    </source>
</reference>
<dbReference type="AlphaFoldDB" id="A0A9Q0KHL1"/>
<gene>
    <name evidence="3" type="ORF">NE237_003530</name>
</gene>
<keyword evidence="1" id="KW-0175">Coiled coil</keyword>
<evidence type="ECO:0000313" key="4">
    <source>
        <dbReference type="Proteomes" id="UP001141806"/>
    </source>
</evidence>
<feature type="coiled-coil region" evidence="1">
    <location>
        <begin position="565"/>
        <end position="599"/>
    </location>
</feature>
<evidence type="ECO:0000256" key="1">
    <source>
        <dbReference type="SAM" id="Coils"/>
    </source>
</evidence>
<dbReference type="InterPro" id="IPR044202">
    <property type="entry name" value="LETM1/MDM38-like"/>
</dbReference>
<feature type="region of interest" description="Disordered" evidence="2">
    <location>
        <begin position="904"/>
        <end position="928"/>
    </location>
</feature>
<dbReference type="GO" id="GO:0005743">
    <property type="term" value="C:mitochondrial inner membrane"/>
    <property type="evidence" value="ECO:0007669"/>
    <property type="project" value="InterPro"/>
</dbReference>
<accession>A0A9Q0KHL1</accession>
<comment type="caution">
    <text evidence="3">The sequence shown here is derived from an EMBL/GenBank/DDBJ whole genome shotgun (WGS) entry which is preliminary data.</text>
</comment>
<protein>
    <recommendedName>
        <fullName evidence="5">LETM1-like protein</fullName>
    </recommendedName>
</protein>
<proteinExistence type="predicted"/>
<organism evidence="3 4">
    <name type="scientific">Protea cynaroides</name>
    <dbReference type="NCBI Taxonomy" id="273540"/>
    <lineage>
        <taxon>Eukaryota</taxon>
        <taxon>Viridiplantae</taxon>
        <taxon>Streptophyta</taxon>
        <taxon>Embryophyta</taxon>
        <taxon>Tracheophyta</taxon>
        <taxon>Spermatophyta</taxon>
        <taxon>Magnoliopsida</taxon>
        <taxon>Proteales</taxon>
        <taxon>Proteaceae</taxon>
        <taxon>Protea</taxon>
    </lineage>
</organism>
<feature type="region of interest" description="Disordered" evidence="2">
    <location>
        <begin position="639"/>
        <end position="668"/>
    </location>
</feature>
<evidence type="ECO:0008006" key="5">
    <source>
        <dbReference type="Google" id="ProtNLM"/>
    </source>
</evidence>
<dbReference type="OrthoDB" id="275278at2759"/>
<keyword evidence="4" id="KW-1185">Reference proteome</keyword>
<sequence>MAIELTQQSFIYSSSPCFPQKPIRIHFFCQGSSEVTSQLCHFRNPRKRLRMRHVLSEYDKRTNSWRLMGSRARHSSSYEARKTSHHALFSSGDDGVTVNGTPQTSTSSDVEEMRVKLLQSLEGEDYNNGLSQSLHDAARVFELAIREQSSLSKISWFSTNWFGVNRNAWVKALSYQAAVFSLLQAVNEISSRGEVRDRDINLFVQRSLLRLSASLESLIKDELSAKQPEAYDWFWSDQLPIVVTTFVNHFERDPRFTAAITVCRKGLSKGSDSASDISLLMLALTCIAAIIKLGPAKVSCSQFFSTIPDMTGRLMDMVVDFIPIHQAYHSIKDIGLQREFLVHFGPRAATCRVKHERGTEEVSFWVDLIQKQLQRAIDRERIWSRLPTCETIEVLEKDLAIFGFFIALGRSSRSFLLANGFDVLDDPVESFLRYLIGGSVLFYPPLSSISSFQLYVEVVCEELDWLPFFPGNVDALKQSRYHKSKREGPPNEEAIPQVLHVCSYWMQTFIKYSIWLENPSNIKAARFLSRGHNKLKECMEELGVLKKEMENNIQYSGVGTGSGAYAATEKELDSFDKALESVEQAVKRLEELLQELHVSSSDSGKEHLKAACSDLERIRKLKKEAEFLEASFRAKAASLQQGEDGECQSESSLSKKRQYTKRKEGKSVNKMWDNRDGISADRVVNKPRGLWSFLVYSSTRKMEPESLPLNQGEGEHFEMSATANIGDVDSGSNEFQRFELLRHELLELEKRVQRSTDRSENEEEVKIADDNASYDAESRDTQLFLVQKKESIIGQSIGKLKEASTDVLQGTQLLAIDVAAAMELLRRALIGDELTEKEKKALRRTVTDLASVVPIGILMLLPVTAVGHAAMLAAIQRYVPALIPSTYGPERLDLLRQLEKVKEMETSEMNPDENAEGKSLSRINPDNV</sequence>